<evidence type="ECO:0000256" key="4">
    <source>
        <dbReference type="ARBA" id="ARBA00022912"/>
    </source>
</evidence>
<proteinExistence type="predicted"/>
<comment type="subcellular location">
    <subcellularLocation>
        <location evidence="1">Cytoplasm</location>
        <location evidence="1">Cytosol</location>
    </subcellularLocation>
</comment>
<sequence length="301" mass="34389">MPERRVFVIRHGERCDFAFGKSGLWINSFDSRGRYRPLDINLPRTLPKRPDGWQGFGTDPPLTEIGYLQSKLTGRALRDNGIEISHVFCSPALRCIQTTIGLLKGMGTSCFEITADITKNKHCSGLDKRLQFSVEPGLYEWMVWAKLGKPCWMPPNHLKKLGYPVQENYVPCWTDKELRMSETMVDYYQRSFSSMNKILAEFPEGNILIVAHGASLEACTRQLVGGDIRSTDDFYYLLHNTPYLACVELNSREGLWRLVGSPIPSFSHTFNRTFDPLQLVTKDLAGLKREREGQDNMRTTQ</sequence>
<dbReference type="InParanoid" id="G0M8C6"/>
<dbReference type="EMBL" id="GL379786">
    <property type="protein sequence ID" value="EGT30456.1"/>
    <property type="molecule type" value="Genomic_DNA"/>
</dbReference>
<keyword evidence="3" id="KW-0378">Hydrolase</keyword>
<dbReference type="InterPro" id="IPR013078">
    <property type="entry name" value="His_Pase_superF_clade-1"/>
</dbReference>
<keyword evidence="2" id="KW-0963">Cytoplasm</keyword>
<evidence type="ECO:0000256" key="5">
    <source>
        <dbReference type="ARBA" id="ARBA00083868"/>
    </source>
</evidence>
<dbReference type="SUPFAM" id="SSF53254">
    <property type="entry name" value="Phosphoglycerate mutase-like"/>
    <property type="match status" value="1"/>
</dbReference>
<evidence type="ECO:0000256" key="2">
    <source>
        <dbReference type="ARBA" id="ARBA00022490"/>
    </source>
</evidence>
<dbReference type="PANTHER" id="PTHR16469:SF27">
    <property type="entry name" value="UBIQUITIN-ASSOCIATED AND SH3 DOMAIN-CONTAINING BA-RELATED"/>
    <property type="match status" value="1"/>
</dbReference>
<protein>
    <recommendedName>
        <fullName evidence="5">Protein UBASH3A homolog</fullName>
    </recommendedName>
</protein>
<dbReference type="CDD" id="cd07067">
    <property type="entry name" value="HP_PGM_like"/>
    <property type="match status" value="1"/>
</dbReference>
<evidence type="ECO:0000313" key="7">
    <source>
        <dbReference type="Proteomes" id="UP000008068"/>
    </source>
</evidence>
<accession>G0M8C6</accession>
<dbReference type="AlphaFoldDB" id="G0M8C6"/>
<keyword evidence="7" id="KW-1185">Reference proteome</keyword>
<dbReference type="GO" id="GO:0003993">
    <property type="term" value="F:acid phosphatase activity"/>
    <property type="evidence" value="ECO:0007669"/>
    <property type="project" value="EnsemblMetazoa"/>
</dbReference>
<organism evidence="7">
    <name type="scientific">Caenorhabditis brenneri</name>
    <name type="common">Nematode worm</name>
    <dbReference type="NCBI Taxonomy" id="135651"/>
    <lineage>
        <taxon>Eukaryota</taxon>
        <taxon>Metazoa</taxon>
        <taxon>Ecdysozoa</taxon>
        <taxon>Nematoda</taxon>
        <taxon>Chromadorea</taxon>
        <taxon>Rhabditida</taxon>
        <taxon>Rhabditina</taxon>
        <taxon>Rhabditomorpha</taxon>
        <taxon>Rhabditoidea</taxon>
        <taxon>Rhabditidae</taxon>
        <taxon>Peloderinae</taxon>
        <taxon>Caenorhabditis</taxon>
    </lineage>
</organism>
<evidence type="ECO:0000256" key="3">
    <source>
        <dbReference type="ARBA" id="ARBA00022801"/>
    </source>
</evidence>
<dbReference type="eggNOG" id="KOG3734">
    <property type="taxonomic scope" value="Eukaryota"/>
</dbReference>
<keyword evidence="4" id="KW-0904">Protein phosphatase</keyword>
<dbReference type="InterPro" id="IPR029033">
    <property type="entry name" value="His_PPase_superfam"/>
</dbReference>
<dbReference type="SMART" id="SM00855">
    <property type="entry name" value="PGAM"/>
    <property type="match status" value="1"/>
</dbReference>
<dbReference type="PANTHER" id="PTHR16469">
    <property type="entry name" value="UBIQUITIN-ASSOCIATED AND SH3 DOMAIN-CONTAINING BA-RELATED"/>
    <property type="match status" value="1"/>
</dbReference>
<dbReference type="STRING" id="135651.G0M8C6"/>
<reference evidence="7" key="1">
    <citation type="submission" date="2011-07" db="EMBL/GenBank/DDBJ databases">
        <authorList>
            <consortium name="Caenorhabditis brenneri Sequencing and Analysis Consortium"/>
            <person name="Wilson R.K."/>
        </authorList>
    </citation>
    <scope>NUCLEOTIDE SEQUENCE [LARGE SCALE GENOMIC DNA]</scope>
    <source>
        <strain evidence="7">PB2801</strain>
    </source>
</reference>
<dbReference type="OrthoDB" id="414418at2759"/>
<dbReference type="Proteomes" id="UP000008068">
    <property type="component" value="Unassembled WGS sequence"/>
</dbReference>
<name>G0M8C6_CAEBE</name>
<dbReference type="GO" id="GO:0004721">
    <property type="term" value="F:phosphoprotein phosphatase activity"/>
    <property type="evidence" value="ECO:0007669"/>
    <property type="project" value="UniProtKB-KW"/>
</dbReference>
<dbReference type="InterPro" id="IPR051710">
    <property type="entry name" value="Phosphatase_SH3-domain"/>
</dbReference>
<dbReference type="HOGENOM" id="CLU_061640_0_0_1"/>
<dbReference type="OMA" id="FRHNILE"/>
<dbReference type="FunFam" id="3.40.50.1240:FF:000032">
    <property type="entry name" value="Blast:Protein UBASH3A homolog"/>
    <property type="match status" value="1"/>
</dbReference>
<dbReference type="Pfam" id="PF00300">
    <property type="entry name" value="His_Phos_1"/>
    <property type="match status" value="2"/>
</dbReference>
<evidence type="ECO:0000256" key="1">
    <source>
        <dbReference type="ARBA" id="ARBA00004514"/>
    </source>
</evidence>
<dbReference type="GO" id="GO:0005829">
    <property type="term" value="C:cytosol"/>
    <property type="evidence" value="ECO:0007669"/>
    <property type="project" value="UniProtKB-SubCell"/>
</dbReference>
<dbReference type="Gene3D" id="3.40.50.1240">
    <property type="entry name" value="Phosphoglycerate mutase-like"/>
    <property type="match status" value="1"/>
</dbReference>
<gene>
    <name evidence="6" type="ORF">CAEBREN_18642</name>
</gene>
<evidence type="ECO:0000313" key="6">
    <source>
        <dbReference type="EMBL" id="EGT30456.1"/>
    </source>
</evidence>